<evidence type="ECO:0000313" key="2">
    <source>
        <dbReference type="EMBL" id="KHN73395.1"/>
    </source>
</evidence>
<feature type="transmembrane region" description="Helical" evidence="1">
    <location>
        <begin position="173"/>
        <end position="197"/>
    </location>
</feature>
<keyword evidence="1" id="KW-0812">Transmembrane</keyword>
<reference evidence="2 3" key="1">
    <citation type="submission" date="2014-11" db="EMBL/GenBank/DDBJ databases">
        <title>Genetic blueprint of the zoonotic pathogen Toxocara canis.</title>
        <authorList>
            <person name="Zhu X.-Q."/>
            <person name="Korhonen P.K."/>
            <person name="Cai H."/>
            <person name="Young N.D."/>
            <person name="Nejsum P."/>
            <person name="von Samson-Himmelstjerna G."/>
            <person name="Boag P.R."/>
            <person name="Tan P."/>
            <person name="Li Q."/>
            <person name="Min J."/>
            <person name="Yang Y."/>
            <person name="Wang X."/>
            <person name="Fang X."/>
            <person name="Hall R.S."/>
            <person name="Hofmann A."/>
            <person name="Sternberg P.W."/>
            <person name="Jex A.R."/>
            <person name="Gasser R.B."/>
        </authorList>
    </citation>
    <scope>NUCLEOTIDE SEQUENCE [LARGE SCALE GENOMIC DNA]</scope>
    <source>
        <strain evidence="2">PN_DK_2014</strain>
    </source>
</reference>
<keyword evidence="3" id="KW-1185">Reference proteome</keyword>
<accession>A0A0B2UWZ5</accession>
<protein>
    <submittedName>
        <fullName evidence="2">Uncharacterized protein</fullName>
    </submittedName>
</protein>
<name>A0A0B2UWZ5_TOXCA</name>
<comment type="caution">
    <text evidence="2">The sequence shown here is derived from an EMBL/GenBank/DDBJ whole genome shotgun (WGS) entry which is preliminary data.</text>
</comment>
<dbReference type="Proteomes" id="UP000031036">
    <property type="component" value="Unassembled WGS sequence"/>
</dbReference>
<proteinExistence type="predicted"/>
<keyword evidence="1" id="KW-1133">Transmembrane helix</keyword>
<dbReference type="AlphaFoldDB" id="A0A0B2UWZ5"/>
<feature type="transmembrane region" description="Helical" evidence="1">
    <location>
        <begin position="12"/>
        <end position="33"/>
    </location>
</feature>
<dbReference type="PANTHER" id="PTHR37446">
    <property type="entry name" value="CLAUDIN-LIKE IN CAENORHABDITIS"/>
    <property type="match status" value="1"/>
</dbReference>
<feature type="transmembrane region" description="Helical" evidence="1">
    <location>
        <begin position="83"/>
        <end position="110"/>
    </location>
</feature>
<organism evidence="2 3">
    <name type="scientific">Toxocara canis</name>
    <name type="common">Canine roundworm</name>
    <dbReference type="NCBI Taxonomy" id="6265"/>
    <lineage>
        <taxon>Eukaryota</taxon>
        <taxon>Metazoa</taxon>
        <taxon>Ecdysozoa</taxon>
        <taxon>Nematoda</taxon>
        <taxon>Chromadorea</taxon>
        <taxon>Rhabditida</taxon>
        <taxon>Spirurina</taxon>
        <taxon>Ascaridomorpha</taxon>
        <taxon>Ascaridoidea</taxon>
        <taxon>Toxocaridae</taxon>
        <taxon>Toxocara</taxon>
    </lineage>
</organism>
<dbReference type="OMA" id="KDWREIN"/>
<feature type="transmembrane region" description="Helical" evidence="1">
    <location>
        <begin position="117"/>
        <end position="139"/>
    </location>
</feature>
<dbReference type="OrthoDB" id="5823731at2759"/>
<dbReference type="EMBL" id="JPKZ01003117">
    <property type="protein sequence ID" value="KHN73395.1"/>
    <property type="molecule type" value="Genomic_DNA"/>
</dbReference>
<sequence>MWFTAFRVRLLFMLEILGMIFLTSVALLSPGWMKSNLIKNSQGVPQLAGLQLHTCADANSGANKGDPNYCKPWYKDQRWWEQVAIVFLSIALIVEVIAFVSTFFTFFFFCDTPMSNIMLPVLSLIAATFLFLAVASYAINGIVKMVAATNDWNYEAAKLLNQGMKELSNGYNFYTVVLASIQGVATTIVGSAVINAYNREYNEIMARRALRNLTIGTVTLIRIKL</sequence>
<gene>
    <name evidence="2" type="ORF">Tcan_11538</name>
</gene>
<keyword evidence="1" id="KW-0472">Membrane</keyword>
<dbReference type="PANTHER" id="PTHR37446:SF1">
    <property type="entry name" value="CLAUDIN"/>
    <property type="match status" value="1"/>
</dbReference>
<evidence type="ECO:0000256" key="1">
    <source>
        <dbReference type="SAM" id="Phobius"/>
    </source>
</evidence>
<evidence type="ECO:0000313" key="3">
    <source>
        <dbReference type="Proteomes" id="UP000031036"/>
    </source>
</evidence>